<dbReference type="Pfam" id="PF13561">
    <property type="entry name" value="adh_short_C2"/>
    <property type="match status" value="1"/>
</dbReference>
<dbReference type="SUPFAM" id="SSF51735">
    <property type="entry name" value="NAD(P)-binding Rossmann-fold domains"/>
    <property type="match status" value="1"/>
</dbReference>
<dbReference type="GO" id="GO:0006633">
    <property type="term" value="P:fatty acid biosynthetic process"/>
    <property type="evidence" value="ECO:0007669"/>
    <property type="project" value="TreeGrafter"/>
</dbReference>
<dbReference type="EMBL" id="LT629757">
    <property type="protein sequence ID" value="SDS99795.1"/>
    <property type="molecule type" value="Genomic_DNA"/>
</dbReference>
<accession>A0A1H1WRU2</accession>
<evidence type="ECO:0000256" key="1">
    <source>
        <dbReference type="ARBA" id="ARBA00006484"/>
    </source>
</evidence>
<keyword evidence="4" id="KW-1185">Reference proteome</keyword>
<dbReference type="Gene3D" id="3.40.50.720">
    <property type="entry name" value="NAD(P)-binding Rossmann-like Domain"/>
    <property type="match status" value="1"/>
</dbReference>
<dbReference type="FunFam" id="3.40.50.720:FF:000084">
    <property type="entry name" value="Short-chain dehydrogenase reductase"/>
    <property type="match status" value="1"/>
</dbReference>
<proteinExistence type="inferred from homology"/>
<keyword evidence="2" id="KW-0560">Oxidoreductase</keyword>
<dbReference type="PRINTS" id="PR00081">
    <property type="entry name" value="GDHRDH"/>
</dbReference>
<dbReference type="InterPro" id="IPR002347">
    <property type="entry name" value="SDR_fam"/>
</dbReference>
<comment type="similarity">
    <text evidence="1">Belongs to the short-chain dehydrogenases/reductases (SDR) family.</text>
</comment>
<name>A0A1H1WRU2_9ACTN</name>
<dbReference type="PANTHER" id="PTHR42760:SF121">
    <property type="entry name" value="3-OXOACYL-(ACYL-CARRIER-PROTEIN) REDUCTASE"/>
    <property type="match status" value="1"/>
</dbReference>
<dbReference type="Proteomes" id="UP000198859">
    <property type="component" value="Chromosome I"/>
</dbReference>
<dbReference type="GO" id="GO:0048038">
    <property type="term" value="F:quinone binding"/>
    <property type="evidence" value="ECO:0007669"/>
    <property type="project" value="TreeGrafter"/>
</dbReference>
<dbReference type="InterPro" id="IPR036291">
    <property type="entry name" value="NAD(P)-bd_dom_sf"/>
</dbReference>
<evidence type="ECO:0000313" key="4">
    <source>
        <dbReference type="Proteomes" id="UP000198859"/>
    </source>
</evidence>
<dbReference type="PROSITE" id="PS00061">
    <property type="entry name" value="ADH_SHORT"/>
    <property type="match status" value="1"/>
</dbReference>
<evidence type="ECO:0000313" key="3">
    <source>
        <dbReference type="EMBL" id="SDS99795.1"/>
    </source>
</evidence>
<dbReference type="InterPro" id="IPR020904">
    <property type="entry name" value="Sc_DH/Rdtase_CS"/>
</dbReference>
<dbReference type="RefSeq" id="WP_091731789.1">
    <property type="nucleotide sequence ID" value="NZ_LT629757.1"/>
</dbReference>
<dbReference type="STRING" id="642780.SAMN04488570_3249"/>
<dbReference type="OrthoDB" id="517007at2"/>
<dbReference type="PANTHER" id="PTHR42760">
    <property type="entry name" value="SHORT-CHAIN DEHYDROGENASES/REDUCTASES FAMILY MEMBER"/>
    <property type="match status" value="1"/>
</dbReference>
<protein>
    <submittedName>
        <fullName evidence="3">Meso-butanediol dehydrogenase / (S,S)-butanediol dehydrogenase / diacetyl reductase</fullName>
    </submittedName>
</protein>
<dbReference type="PRINTS" id="PR00080">
    <property type="entry name" value="SDRFAMILY"/>
</dbReference>
<organism evidence="3 4">
    <name type="scientific">Nocardioides scoriae</name>
    <dbReference type="NCBI Taxonomy" id="642780"/>
    <lineage>
        <taxon>Bacteria</taxon>
        <taxon>Bacillati</taxon>
        <taxon>Actinomycetota</taxon>
        <taxon>Actinomycetes</taxon>
        <taxon>Propionibacteriales</taxon>
        <taxon>Nocardioidaceae</taxon>
        <taxon>Nocardioides</taxon>
    </lineage>
</organism>
<gene>
    <name evidence="3" type="ORF">SAMN04488570_3249</name>
</gene>
<reference evidence="4" key="1">
    <citation type="submission" date="2016-10" db="EMBL/GenBank/DDBJ databases">
        <authorList>
            <person name="Varghese N."/>
            <person name="Submissions S."/>
        </authorList>
    </citation>
    <scope>NUCLEOTIDE SEQUENCE [LARGE SCALE GENOMIC DNA]</scope>
    <source>
        <strain evidence="4">DSM 22127</strain>
    </source>
</reference>
<dbReference type="AlphaFoldDB" id="A0A1H1WRU2"/>
<sequence length="258" mass="26478">MTVAHVTGAARGIGKAIATRLVADGHDVAVSDLPSMRDELETTARELADGAATRVVALTGDVSDPGSVRALVADTVAELGSLDVMVANAGIAQTKALLDVTPEEYDAVHAVNGRGVFLCYTEAARQMIAQGGGGKIIGAASIAAHKGFALLGVYCSSKFAVRSLTQSAAQEWASHGITVNAYCPGIVDTTMWEEIDHDLGEINHVGKGESMQAMAAGIALGRVSTGEDVAKLVSFLAGPDSDYMTGQSVLVDGGMVFS</sequence>
<dbReference type="GO" id="GO:0016616">
    <property type="term" value="F:oxidoreductase activity, acting on the CH-OH group of donors, NAD or NADP as acceptor"/>
    <property type="evidence" value="ECO:0007669"/>
    <property type="project" value="TreeGrafter"/>
</dbReference>
<evidence type="ECO:0000256" key="2">
    <source>
        <dbReference type="ARBA" id="ARBA00023002"/>
    </source>
</evidence>